<evidence type="ECO:0000313" key="2">
    <source>
        <dbReference type="EMBL" id="KAG1279152.1"/>
    </source>
</evidence>
<organism evidence="2 3">
    <name type="scientific">Rhizopus oryzae</name>
    <name type="common">Mucormycosis agent</name>
    <name type="synonym">Rhizopus arrhizus var. delemar</name>
    <dbReference type="NCBI Taxonomy" id="64495"/>
    <lineage>
        <taxon>Eukaryota</taxon>
        <taxon>Fungi</taxon>
        <taxon>Fungi incertae sedis</taxon>
        <taxon>Mucoromycota</taxon>
        <taxon>Mucoromycotina</taxon>
        <taxon>Mucoromycetes</taxon>
        <taxon>Mucorales</taxon>
        <taxon>Mucorineae</taxon>
        <taxon>Rhizopodaceae</taxon>
        <taxon>Rhizopus</taxon>
    </lineage>
</organism>
<dbReference type="Proteomes" id="UP000716291">
    <property type="component" value="Unassembled WGS sequence"/>
</dbReference>
<protein>
    <submittedName>
        <fullName evidence="2">Uncharacterized protein</fullName>
    </submittedName>
</protein>
<evidence type="ECO:0000256" key="1">
    <source>
        <dbReference type="SAM" id="MobiDB-lite"/>
    </source>
</evidence>
<dbReference type="EMBL" id="JAANQT010008946">
    <property type="protein sequence ID" value="KAG1279152.1"/>
    <property type="molecule type" value="Genomic_DNA"/>
</dbReference>
<gene>
    <name evidence="2" type="ORF">G6F64_014597</name>
</gene>
<keyword evidence="3" id="KW-1185">Reference proteome</keyword>
<evidence type="ECO:0000313" key="3">
    <source>
        <dbReference type="Proteomes" id="UP000716291"/>
    </source>
</evidence>
<name>A0A9P7BJF5_RHIOR</name>
<sequence>MRGRAPQPVTAEGAVQHRHQRGADRGGPEQLACRLGRAAQCRPQRTGGPAAETGPADAVINGGRPMHTPTVARAMFTPERGCCGCRRLRRDSIHSRLPE</sequence>
<accession>A0A9P7BJF5</accession>
<comment type="caution">
    <text evidence="2">The sequence shown here is derived from an EMBL/GenBank/DDBJ whole genome shotgun (WGS) entry which is preliminary data.</text>
</comment>
<reference evidence="2" key="1">
    <citation type="journal article" date="2020" name="Microb. Genom.">
        <title>Genetic diversity of clinical and environmental Mucorales isolates obtained from an investigation of mucormycosis cases among solid organ transplant recipients.</title>
        <authorList>
            <person name="Nguyen M.H."/>
            <person name="Kaul D."/>
            <person name="Muto C."/>
            <person name="Cheng S.J."/>
            <person name="Richter R.A."/>
            <person name="Bruno V.M."/>
            <person name="Liu G."/>
            <person name="Beyhan S."/>
            <person name="Sundermann A.J."/>
            <person name="Mounaud S."/>
            <person name="Pasculle A.W."/>
            <person name="Nierman W.C."/>
            <person name="Driscoll E."/>
            <person name="Cumbie R."/>
            <person name="Clancy C.J."/>
            <person name="Dupont C.L."/>
        </authorList>
    </citation>
    <scope>NUCLEOTIDE SEQUENCE</scope>
    <source>
        <strain evidence="2">GL11</strain>
    </source>
</reference>
<feature type="region of interest" description="Disordered" evidence="1">
    <location>
        <begin position="1"/>
        <end position="66"/>
    </location>
</feature>
<proteinExistence type="predicted"/>
<dbReference type="AlphaFoldDB" id="A0A9P7BJF5"/>